<dbReference type="Proteomes" id="UP001354971">
    <property type="component" value="Unassembled WGS sequence"/>
</dbReference>
<proteinExistence type="predicted"/>
<name>A0ABU7LQB8_9PROT</name>
<dbReference type="EMBL" id="JAZDRP010000003">
    <property type="protein sequence ID" value="MEE2526102.1"/>
    <property type="molecule type" value="Genomic_DNA"/>
</dbReference>
<comment type="caution">
    <text evidence="2">The sequence shown here is derived from an EMBL/GenBank/DDBJ whole genome shotgun (WGS) entry which is preliminary data.</text>
</comment>
<evidence type="ECO:0000256" key="1">
    <source>
        <dbReference type="SAM" id="SignalP"/>
    </source>
</evidence>
<gene>
    <name evidence="2" type="ORF">V0U79_06965</name>
</gene>
<feature type="chain" id="PRO_5047338453" evidence="1">
    <location>
        <begin position="19"/>
        <end position="153"/>
    </location>
</feature>
<reference evidence="2 3" key="1">
    <citation type="submission" date="2024-01" db="EMBL/GenBank/DDBJ databases">
        <title>Hyphobacterium bacterium isolated from marine sediment.</title>
        <authorList>
            <person name="Zhao S."/>
        </authorList>
    </citation>
    <scope>NUCLEOTIDE SEQUENCE [LARGE SCALE GENOMIC DNA]</scope>
    <source>
        <strain evidence="3">HN65</strain>
    </source>
</reference>
<dbReference type="RefSeq" id="WP_330198761.1">
    <property type="nucleotide sequence ID" value="NZ_JAZDRP010000003.1"/>
</dbReference>
<keyword evidence="1" id="KW-0732">Signal</keyword>
<evidence type="ECO:0000313" key="3">
    <source>
        <dbReference type="Proteomes" id="UP001354971"/>
    </source>
</evidence>
<protein>
    <submittedName>
        <fullName evidence="2">Uncharacterized protein</fullName>
    </submittedName>
</protein>
<evidence type="ECO:0000313" key="2">
    <source>
        <dbReference type="EMBL" id="MEE2526102.1"/>
    </source>
</evidence>
<keyword evidence="3" id="KW-1185">Reference proteome</keyword>
<accession>A0ABU7LQB8</accession>
<feature type="signal peptide" evidence="1">
    <location>
        <begin position="1"/>
        <end position="18"/>
    </location>
</feature>
<organism evidence="2 3">
    <name type="scientific">Hyphobacterium lacteum</name>
    <dbReference type="NCBI Taxonomy" id="3116575"/>
    <lineage>
        <taxon>Bacteria</taxon>
        <taxon>Pseudomonadati</taxon>
        <taxon>Pseudomonadota</taxon>
        <taxon>Alphaproteobacteria</taxon>
        <taxon>Maricaulales</taxon>
        <taxon>Maricaulaceae</taxon>
        <taxon>Hyphobacterium</taxon>
    </lineage>
</organism>
<sequence>MLSLIAAVSLSLSPPAVGAPVDFHFGAGPETHDFDAICDSHIVREFDIAEMPLATTSHVQVDCQGYDYFGAERLAEFVFADGALTHVWVLVEESELDDLQSDFESAFGAPDARAPVFAAFFSARAAVRRDIPEALYYSEAAAPLFEAFFSGNR</sequence>